<dbReference type="InterPro" id="IPR051531">
    <property type="entry name" value="N-acetyltransferase"/>
</dbReference>
<protein>
    <submittedName>
        <fullName evidence="2">N-acetyltransferase</fullName>
    </submittedName>
</protein>
<dbReference type="RefSeq" id="WP_136456431.1">
    <property type="nucleotide sequence ID" value="NZ_SRSF01000001.1"/>
</dbReference>
<dbReference type="PROSITE" id="PS51186">
    <property type="entry name" value="GNAT"/>
    <property type="match status" value="1"/>
</dbReference>
<proteinExistence type="predicted"/>
<feature type="domain" description="N-acetyltransferase" evidence="1">
    <location>
        <begin position="10"/>
        <end position="157"/>
    </location>
</feature>
<name>A0A4S4NQY5_9BACT</name>
<dbReference type="Pfam" id="PF13302">
    <property type="entry name" value="Acetyltransf_3"/>
    <property type="match status" value="1"/>
</dbReference>
<dbReference type="GO" id="GO:0016747">
    <property type="term" value="F:acyltransferase activity, transferring groups other than amino-acyl groups"/>
    <property type="evidence" value="ECO:0007669"/>
    <property type="project" value="InterPro"/>
</dbReference>
<evidence type="ECO:0000313" key="2">
    <source>
        <dbReference type="EMBL" id="THH41587.1"/>
    </source>
</evidence>
<dbReference type="EMBL" id="SRSF01000001">
    <property type="protein sequence ID" value="THH41587.1"/>
    <property type="molecule type" value="Genomic_DNA"/>
</dbReference>
<dbReference type="InterPro" id="IPR000182">
    <property type="entry name" value="GNAT_dom"/>
</dbReference>
<keyword evidence="2" id="KW-0808">Transferase</keyword>
<dbReference type="SUPFAM" id="SSF55729">
    <property type="entry name" value="Acyl-CoA N-acyltransferases (Nat)"/>
    <property type="match status" value="1"/>
</dbReference>
<keyword evidence="3" id="KW-1185">Reference proteome</keyword>
<gene>
    <name evidence="2" type="ORF">E4021_03050</name>
</gene>
<dbReference type="Gene3D" id="3.40.630.30">
    <property type="match status" value="1"/>
</dbReference>
<reference evidence="2 3" key="1">
    <citation type="submission" date="2019-04" db="EMBL/GenBank/DDBJ databases">
        <title>Lewinella litorea sp. nov., isolated from a marine sand.</title>
        <authorList>
            <person name="Yoon J.-H."/>
        </authorList>
    </citation>
    <scope>NUCLEOTIDE SEQUENCE [LARGE SCALE GENOMIC DNA]</scope>
    <source>
        <strain evidence="2 3">HSMS-39</strain>
    </source>
</reference>
<dbReference type="PANTHER" id="PTHR43792">
    <property type="entry name" value="GNAT FAMILY, PUTATIVE (AFU_ORTHOLOGUE AFUA_3G00765)-RELATED-RELATED"/>
    <property type="match status" value="1"/>
</dbReference>
<evidence type="ECO:0000313" key="3">
    <source>
        <dbReference type="Proteomes" id="UP000308528"/>
    </source>
</evidence>
<organism evidence="2 3">
    <name type="scientific">Neolewinella litorea</name>
    <dbReference type="NCBI Taxonomy" id="2562452"/>
    <lineage>
        <taxon>Bacteria</taxon>
        <taxon>Pseudomonadati</taxon>
        <taxon>Bacteroidota</taxon>
        <taxon>Saprospiria</taxon>
        <taxon>Saprospirales</taxon>
        <taxon>Lewinellaceae</taxon>
        <taxon>Neolewinella</taxon>
    </lineage>
</organism>
<dbReference type="OrthoDB" id="9811523at2"/>
<sequence>MIRLLQPAPNEYRHLLRTRSLDGCRVIPDALPEWVIVDQGLRGVTDHPLSYRYSIPFLILCTDRNTIVGNIGGKGWLPEEEEVELGYHMAAAFRGRGYMTAAIAAVQHLARQDRISLLAHLETDNEASRAVLRRNGFTREALVELPDSLLLERWSWSPD</sequence>
<dbReference type="AlphaFoldDB" id="A0A4S4NQY5"/>
<comment type="caution">
    <text evidence="2">The sequence shown here is derived from an EMBL/GenBank/DDBJ whole genome shotgun (WGS) entry which is preliminary data.</text>
</comment>
<dbReference type="Proteomes" id="UP000308528">
    <property type="component" value="Unassembled WGS sequence"/>
</dbReference>
<dbReference type="InterPro" id="IPR016181">
    <property type="entry name" value="Acyl_CoA_acyltransferase"/>
</dbReference>
<accession>A0A4S4NQY5</accession>
<evidence type="ECO:0000259" key="1">
    <source>
        <dbReference type="PROSITE" id="PS51186"/>
    </source>
</evidence>